<feature type="domain" description="TIR" evidence="9">
    <location>
        <begin position="8"/>
        <end position="174"/>
    </location>
</feature>
<evidence type="ECO:0000256" key="1">
    <source>
        <dbReference type="ARBA" id="ARBA00011982"/>
    </source>
</evidence>
<protein>
    <recommendedName>
        <fullName evidence="1">ADP-ribosyl cyclase/cyclic ADP-ribose hydrolase</fullName>
        <ecNumber evidence="1">3.2.2.6</ecNumber>
    </recommendedName>
</protein>
<dbReference type="SUPFAM" id="SSF52047">
    <property type="entry name" value="RNI-like"/>
    <property type="match status" value="1"/>
</dbReference>
<feature type="compositionally biased region" description="Basic and acidic residues" evidence="8">
    <location>
        <begin position="1206"/>
        <end position="1220"/>
    </location>
</feature>
<accession>A0AAP0QN04</accession>
<sequence length="1220" mass="139201">MASSSSSCNYDVFLSFRGEDTRENFTSHLYAALCGKKIKTFIDEDLNRGDEISLALLNAIEGSKISVIIFSKDYASSKWCLNELVNILKCKNLNGQIVIPIYYHVTPSDVRKQTGTFGEGFVRLEQQFKEKAETVQKWRDVMTQLSYLSGHESTKIRPEAMLVEVIVKDILKKLECTSMSSDSSKGLVGLSSRIECIKSLLCTGLPDVRIVGIWGMGGIGKTTIAKALFNQLSNEFEGKCFIENVREEIENGVGLVHLHKQVVSLLLGERLETGGPNIPAYALERLRRTKVFMVLDDVSEFEQLKYLVGWLDGFCPGSRIVVTTRDKQVLRKHGVNDELVYEVDRLNEDEGLELFYKYAFRQNRCPQHLTVLSKKVVRYAEGNPLALEVLGSSLHQKSKQDWENVLDNLKQISGASRIYKLLRISYEELTFEEKSIFLDIACFFKGECKDRVLMLQHDRQYNVTQALSVLIDKSLIIEHNNRLHMHELLQEMGQEIVRQEDIKKPGKRSRLWHHKDVRHVLKHNEGTDAIEGIFLNLSKIKGINLDSRAFTNMSSLRVLKFYIPEGLDMSFEEQHSDSKVQFPDGLDYLPEKLRYLHLHKYPLRTLPSNFKPKNLIELNLPFSKIVQIWEGKKKAFKIKFINLSHSQYLIRIPDPSETPSLERINLWNCTNLAWVPSSIQNFNHLSLLCFQGCKSLKSFPSNLHFVSPVTIDCSFCVNLTEFPQISGNITKLNLCDTAIEEVPSSVECLTNLEYLYIKRCKRLKRVSTNICRLKSLIWLCLNECLSLENFPESLEKINLGRTTVSELPSSFENLEGLGTLGLQSWSELDNLESFQYIGAHGSTISQLPHLLSGLVSLSASLLSGLSSLNWLNLNNCALTAIPEEIGCLPSLEWLELRGNNFESLPVSIKQLSRLKRLDLSNCSMLQSIPELPPSLKWLQARSCKRLQSLPAIPSRPEELDASLLQKLSKYSYDDEVEDVNVSSSIKFLFVDCIKMYEEESKKHLADSQLRIQHMAVTSLRLFYELQERYKLRGTVLILPGSEIPEWFSNQNSGSEITLQLPRHCCQNLIGFALCVVLVWCDPEWSGFNIDFRYSFEMTTLSGRKHVRRRCFKTLWFVYRMTKIDHVVLGFNPCGNVGFPDDNHLTTVSFDFFSIFNKVSRCAVCPVYANPNGTNPNTFTLNFATEVWKLDDMASARGTSDEEELEPSPKRICRDDQINTP</sequence>
<dbReference type="InterPro" id="IPR058546">
    <property type="entry name" value="RPS4B/Roq1-like_LRR"/>
</dbReference>
<dbReference type="Pfam" id="PF23286">
    <property type="entry name" value="LRR_13"/>
    <property type="match status" value="1"/>
</dbReference>
<dbReference type="InterPro" id="IPR044974">
    <property type="entry name" value="Disease_R_plants"/>
</dbReference>
<evidence type="ECO:0000259" key="9">
    <source>
        <dbReference type="PROSITE" id="PS50104"/>
    </source>
</evidence>
<dbReference type="InterPro" id="IPR027417">
    <property type="entry name" value="P-loop_NTPase"/>
</dbReference>
<dbReference type="SMART" id="SM00364">
    <property type="entry name" value="LRR_BAC"/>
    <property type="match status" value="4"/>
</dbReference>
<evidence type="ECO:0000256" key="8">
    <source>
        <dbReference type="SAM" id="MobiDB-lite"/>
    </source>
</evidence>
<evidence type="ECO:0000256" key="4">
    <source>
        <dbReference type="ARBA" id="ARBA00022801"/>
    </source>
</evidence>
<evidence type="ECO:0000256" key="2">
    <source>
        <dbReference type="ARBA" id="ARBA00022614"/>
    </source>
</evidence>
<keyword evidence="3" id="KW-0677">Repeat</keyword>
<dbReference type="Gene3D" id="3.80.10.10">
    <property type="entry name" value="Ribonuclease Inhibitor"/>
    <property type="match status" value="3"/>
</dbReference>
<dbReference type="Pfam" id="PF23282">
    <property type="entry name" value="WHD_ROQ1"/>
    <property type="match status" value="1"/>
</dbReference>
<dbReference type="PROSITE" id="PS50104">
    <property type="entry name" value="TIR"/>
    <property type="match status" value="1"/>
</dbReference>
<dbReference type="AlphaFoldDB" id="A0AAP0QN04"/>
<keyword evidence="5" id="KW-0611">Plant defense</keyword>
<gene>
    <name evidence="10" type="ORF">WN944_015872</name>
</gene>
<comment type="catalytic activity">
    <reaction evidence="7">
        <text>NAD(+) + H2O = ADP-D-ribose + nicotinamide + H(+)</text>
        <dbReference type="Rhea" id="RHEA:16301"/>
        <dbReference type="ChEBI" id="CHEBI:15377"/>
        <dbReference type="ChEBI" id="CHEBI:15378"/>
        <dbReference type="ChEBI" id="CHEBI:17154"/>
        <dbReference type="ChEBI" id="CHEBI:57540"/>
        <dbReference type="ChEBI" id="CHEBI:57967"/>
        <dbReference type="EC" id="3.2.2.6"/>
    </reaction>
    <physiologicalReaction direction="left-to-right" evidence="7">
        <dbReference type="Rhea" id="RHEA:16302"/>
    </physiologicalReaction>
</comment>
<dbReference type="PRINTS" id="PR00364">
    <property type="entry name" value="DISEASERSIST"/>
</dbReference>
<dbReference type="EMBL" id="JBCGBO010000005">
    <property type="protein sequence ID" value="KAK9200674.1"/>
    <property type="molecule type" value="Genomic_DNA"/>
</dbReference>
<dbReference type="Gene3D" id="1.10.8.430">
    <property type="entry name" value="Helical domain of apoptotic protease-activating factors"/>
    <property type="match status" value="1"/>
</dbReference>
<evidence type="ECO:0000256" key="6">
    <source>
        <dbReference type="ARBA" id="ARBA00023027"/>
    </source>
</evidence>
<dbReference type="InterPro" id="IPR045344">
    <property type="entry name" value="C-JID"/>
</dbReference>
<name>A0AAP0QN04_9ROSI</name>
<evidence type="ECO:0000256" key="5">
    <source>
        <dbReference type="ARBA" id="ARBA00022821"/>
    </source>
</evidence>
<dbReference type="InterPro" id="IPR032675">
    <property type="entry name" value="LRR_dom_sf"/>
</dbReference>
<organism evidence="10 11">
    <name type="scientific">Citrus x changshan-huyou</name>
    <dbReference type="NCBI Taxonomy" id="2935761"/>
    <lineage>
        <taxon>Eukaryota</taxon>
        <taxon>Viridiplantae</taxon>
        <taxon>Streptophyta</taxon>
        <taxon>Embryophyta</taxon>
        <taxon>Tracheophyta</taxon>
        <taxon>Spermatophyta</taxon>
        <taxon>Magnoliopsida</taxon>
        <taxon>eudicotyledons</taxon>
        <taxon>Gunneridae</taxon>
        <taxon>Pentapetalae</taxon>
        <taxon>rosids</taxon>
        <taxon>malvids</taxon>
        <taxon>Sapindales</taxon>
        <taxon>Rutaceae</taxon>
        <taxon>Aurantioideae</taxon>
        <taxon>Citrus</taxon>
    </lineage>
</organism>
<dbReference type="InterPro" id="IPR058192">
    <property type="entry name" value="WHD_ROQ1-like"/>
</dbReference>
<dbReference type="InterPro" id="IPR035897">
    <property type="entry name" value="Toll_tir_struct_dom_sf"/>
</dbReference>
<dbReference type="Pfam" id="PF00931">
    <property type="entry name" value="NB-ARC"/>
    <property type="match status" value="1"/>
</dbReference>
<dbReference type="InterPro" id="IPR003591">
    <property type="entry name" value="Leu-rich_rpt_typical-subtyp"/>
</dbReference>
<comment type="caution">
    <text evidence="10">The sequence shown here is derived from an EMBL/GenBank/DDBJ whole genome shotgun (WGS) entry which is preliminary data.</text>
</comment>
<keyword evidence="11" id="KW-1185">Reference proteome</keyword>
<dbReference type="SUPFAM" id="SSF52540">
    <property type="entry name" value="P-loop containing nucleoside triphosphate hydrolases"/>
    <property type="match status" value="1"/>
</dbReference>
<dbReference type="Proteomes" id="UP001428341">
    <property type="component" value="Unassembled WGS sequence"/>
</dbReference>
<evidence type="ECO:0000313" key="11">
    <source>
        <dbReference type="Proteomes" id="UP001428341"/>
    </source>
</evidence>
<dbReference type="SUPFAM" id="SSF46785">
    <property type="entry name" value="Winged helix' DNA-binding domain"/>
    <property type="match status" value="1"/>
</dbReference>
<evidence type="ECO:0000256" key="3">
    <source>
        <dbReference type="ARBA" id="ARBA00022737"/>
    </source>
</evidence>
<dbReference type="Pfam" id="PF01582">
    <property type="entry name" value="TIR"/>
    <property type="match status" value="1"/>
</dbReference>
<proteinExistence type="predicted"/>
<dbReference type="GO" id="GO:0006952">
    <property type="term" value="P:defense response"/>
    <property type="evidence" value="ECO:0007669"/>
    <property type="project" value="UniProtKB-KW"/>
</dbReference>
<dbReference type="InterPro" id="IPR002182">
    <property type="entry name" value="NB-ARC"/>
</dbReference>
<dbReference type="Pfam" id="PF07725">
    <property type="entry name" value="LRR_3"/>
    <property type="match status" value="1"/>
</dbReference>
<dbReference type="SUPFAM" id="SSF52200">
    <property type="entry name" value="Toll/Interleukin receptor TIR domain"/>
    <property type="match status" value="1"/>
</dbReference>
<dbReference type="EC" id="3.2.2.6" evidence="1"/>
<dbReference type="FunFam" id="3.40.50.10140:FF:000007">
    <property type="entry name" value="Disease resistance protein (TIR-NBS-LRR class)"/>
    <property type="match status" value="1"/>
</dbReference>
<keyword evidence="6" id="KW-0520">NAD</keyword>
<keyword evidence="4" id="KW-0378">Hydrolase</keyword>
<dbReference type="SMART" id="SM00369">
    <property type="entry name" value="LRR_TYP"/>
    <property type="match status" value="2"/>
</dbReference>
<evidence type="ECO:0000313" key="10">
    <source>
        <dbReference type="EMBL" id="KAK9200674.1"/>
    </source>
</evidence>
<dbReference type="Pfam" id="PF20160">
    <property type="entry name" value="C-JID"/>
    <property type="match status" value="1"/>
</dbReference>
<reference evidence="10 11" key="1">
    <citation type="submission" date="2024-05" db="EMBL/GenBank/DDBJ databases">
        <title>Haplotype-resolved chromosome-level genome assembly of Huyou (Citrus changshanensis).</title>
        <authorList>
            <person name="Miao C."/>
            <person name="Chen W."/>
            <person name="Wu Y."/>
            <person name="Wang L."/>
            <person name="Zhao S."/>
            <person name="Grierson D."/>
            <person name="Xu C."/>
            <person name="Chen K."/>
        </authorList>
    </citation>
    <scope>NUCLEOTIDE SEQUENCE [LARGE SCALE GENOMIC DNA]</scope>
    <source>
        <strain evidence="10">01-14</strain>
        <tissue evidence="10">Leaf</tissue>
    </source>
</reference>
<dbReference type="InterPro" id="IPR042197">
    <property type="entry name" value="Apaf_helical"/>
</dbReference>
<dbReference type="GO" id="GO:0061809">
    <property type="term" value="F:NAD+ nucleosidase activity, cyclic ADP-ribose generating"/>
    <property type="evidence" value="ECO:0007669"/>
    <property type="project" value="UniProtKB-EC"/>
</dbReference>
<dbReference type="InterPro" id="IPR011713">
    <property type="entry name" value="Leu-rich_rpt_3"/>
</dbReference>
<dbReference type="InterPro" id="IPR000157">
    <property type="entry name" value="TIR_dom"/>
</dbReference>
<dbReference type="SMART" id="SM00255">
    <property type="entry name" value="TIR"/>
    <property type="match status" value="1"/>
</dbReference>
<evidence type="ECO:0000256" key="7">
    <source>
        <dbReference type="ARBA" id="ARBA00047304"/>
    </source>
</evidence>
<feature type="region of interest" description="Disordered" evidence="8">
    <location>
        <begin position="1196"/>
        <end position="1220"/>
    </location>
</feature>
<keyword evidence="2" id="KW-0433">Leucine-rich repeat</keyword>
<dbReference type="InterPro" id="IPR036390">
    <property type="entry name" value="WH_DNA-bd_sf"/>
</dbReference>
<dbReference type="GO" id="GO:0043531">
    <property type="term" value="F:ADP binding"/>
    <property type="evidence" value="ECO:0007669"/>
    <property type="project" value="InterPro"/>
</dbReference>
<dbReference type="PANTHER" id="PTHR11017:SF574">
    <property type="entry name" value="ADP-RIBOSYL CYCLASE_CYCLIC ADP-RIBOSE HYDROLASE"/>
    <property type="match status" value="1"/>
</dbReference>
<dbReference type="Gene3D" id="3.40.50.10140">
    <property type="entry name" value="Toll/interleukin-1 receptor homology (TIR) domain"/>
    <property type="match status" value="1"/>
</dbReference>
<dbReference type="GO" id="GO:0007165">
    <property type="term" value="P:signal transduction"/>
    <property type="evidence" value="ECO:0007669"/>
    <property type="project" value="InterPro"/>
</dbReference>
<dbReference type="PANTHER" id="PTHR11017">
    <property type="entry name" value="LEUCINE-RICH REPEAT-CONTAINING PROTEIN"/>
    <property type="match status" value="1"/>
</dbReference>
<dbReference type="Gene3D" id="3.40.50.300">
    <property type="entry name" value="P-loop containing nucleotide triphosphate hydrolases"/>
    <property type="match status" value="1"/>
</dbReference>
<dbReference type="SUPFAM" id="SSF52058">
    <property type="entry name" value="L domain-like"/>
    <property type="match status" value="1"/>
</dbReference>